<dbReference type="InterPro" id="IPR004716">
    <property type="entry name" value="PTS_IIA_glucitol/sorbitol-sp"/>
</dbReference>
<dbReference type="GO" id="GO:0009401">
    <property type="term" value="P:phosphoenolpyruvate-dependent sugar phosphotransferase system"/>
    <property type="evidence" value="ECO:0007669"/>
    <property type="project" value="InterPro"/>
</dbReference>
<comment type="caution">
    <text evidence="2">The sequence shown here is derived from an EMBL/GenBank/DDBJ whole genome shotgun (WGS) entry which is preliminary data.</text>
</comment>
<dbReference type="GeneID" id="63147215"/>
<evidence type="ECO:0000313" key="2">
    <source>
        <dbReference type="EMBL" id="RST99920.1"/>
    </source>
</evidence>
<evidence type="ECO:0000313" key="3">
    <source>
        <dbReference type="Proteomes" id="UP000288197"/>
    </source>
</evidence>
<protein>
    <submittedName>
        <fullName evidence="2">Uncharacterized protein</fullName>
    </submittedName>
</protein>
<dbReference type="PROSITE" id="PS51097">
    <property type="entry name" value="PTS_EIIA_TYPE_5"/>
    <property type="match status" value="1"/>
</dbReference>
<dbReference type="OrthoDB" id="7065254at2"/>
<dbReference type="Proteomes" id="UP000288197">
    <property type="component" value="Unassembled WGS sequence"/>
</dbReference>
<dbReference type="GO" id="GO:0008982">
    <property type="term" value="F:protein-N(PI)-phosphohistidine-sugar phosphotransferase activity"/>
    <property type="evidence" value="ECO:0007669"/>
    <property type="project" value="InterPro"/>
</dbReference>
<proteinExistence type="predicted"/>
<dbReference type="GO" id="GO:0016301">
    <property type="term" value="F:kinase activity"/>
    <property type="evidence" value="ECO:0007669"/>
    <property type="project" value="TreeGrafter"/>
</dbReference>
<sequence length="120" mass="13284">MKKSVVKSIGKNAIHPKDPLIILFDESATDALKNVSVIQKFDELNDHLLKAGDTLSFDEQEYKITQVGPLANENLQAMGHVTVVFKEVAAEDEMANALYVEPFILPEIIEGTVITYAIIK</sequence>
<reference evidence="2 3" key="1">
    <citation type="submission" date="2017-05" db="EMBL/GenBank/DDBJ databases">
        <title>Vagococcus spp. assemblies.</title>
        <authorList>
            <person name="Gulvik C.A."/>
        </authorList>
    </citation>
    <scope>NUCLEOTIDE SEQUENCE [LARGE SCALE GENOMIC DNA]</scope>
    <source>
        <strain evidence="2 3">NCFB 2497</strain>
    </source>
</reference>
<dbReference type="Gene3D" id="2.40.33.40">
    <property type="entry name" value="Phosphotransferase system, glucitol/sorbitol-specific IIA component"/>
    <property type="match status" value="1"/>
</dbReference>
<gene>
    <name evidence="2" type="ORF">CBF32_11140</name>
</gene>
<evidence type="ECO:0000256" key="1">
    <source>
        <dbReference type="PROSITE-ProRule" id="PRU00420"/>
    </source>
</evidence>
<dbReference type="RefSeq" id="WP_114290291.1">
    <property type="nucleotide sequence ID" value="NZ_CP081470.1"/>
</dbReference>
<dbReference type="PANTHER" id="PTHR40398:SF1">
    <property type="entry name" value="PTS SYSTEM GLUCITOL_SORBITOL-SPECIFIC EIIA COMPONENT"/>
    <property type="match status" value="1"/>
</dbReference>
<organism evidence="2 3">
    <name type="scientific">Vagococcus fluvialis</name>
    <dbReference type="NCBI Taxonomy" id="2738"/>
    <lineage>
        <taxon>Bacteria</taxon>
        <taxon>Bacillati</taxon>
        <taxon>Bacillota</taxon>
        <taxon>Bacilli</taxon>
        <taxon>Lactobacillales</taxon>
        <taxon>Enterococcaceae</taxon>
        <taxon>Vagococcus</taxon>
    </lineage>
</organism>
<keyword evidence="3" id="KW-1185">Reference proteome</keyword>
<accession>A0A369AR02</accession>
<dbReference type="Pfam" id="PF03829">
    <property type="entry name" value="PTSIIA_gutA"/>
    <property type="match status" value="1"/>
</dbReference>
<dbReference type="InterPro" id="IPR036665">
    <property type="entry name" value="PTS_IIA_glucitol/sorbitol_sf"/>
</dbReference>
<dbReference type="AlphaFoldDB" id="A0A369AR02"/>
<dbReference type="SUPFAM" id="SSF141530">
    <property type="entry name" value="PTSIIA/GutA-like"/>
    <property type="match status" value="1"/>
</dbReference>
<dbReference type="GO" id="GO:0005737">
    <property type="term" value="C:cytoplasm"/>
    <property type="evidence" value="ECO:0007669"/>
    <property type="project" value="InterPro"/>
</dbReference>
<dbReference type="PANTHER" id="PTHR40398">
    <property type="entry name" value="PTS SYSTEM GLUCITOL/SORBITOL-SPECIFIC EIIA COMPONENT"/>
    <property type="match status" value="1"/>
</dbReference>
<name>A0A369AR02_9ENTE</name>
<comment type="caution">
    <text evidence="1">Lacks conserved residue(s) required for the propagation of feature annotation.</text>
</comment>
<dbReference type="EMBL" id="NGJX01000013">
    <property type="protein sequence ID" value="RST99920.1"/>
    <property type="molecule type" value="Genomic_DNA"/>
</dbReference>